<sequence>MKFGFHTQIIGALLVFLTLGTTTATPSGEKPGEAPWVELEPGLQLGTFLSSQKSPVGDSLVRVLRISPSHFRFRLLNASADRNKRRSAREWAEEHRLVAAINASMYQIDNLTSVSLMKTIGHINNTWYSKDRALLAFHPKGESLPPVQILDRDCQDVESLRARYRTLIQSIRMISCDGENVWKQQERIWSTAAIGMDEDGHILFIHVRSPYSTHDLINILLELPIQLKRAMYVEGGPEAQLFIASGGKQMEFLGSYSTGSNENDANRIAWPIPNVVGVERLPAPDSQ</sequence>
<organism evidence="3 4">
    <name type="scientific">Nitrospina gracilis (strain 3/211)</name>
    <dbReference type="NCBI Taxonomy" id="1266370"/>
    <lineage>
        <taxon>Bacteria</taxon>
        <taxon>Pseudomonadati</taxon>
        <taxon>Nitrospinota/Tectimicrobiota group</taxon>
        <taxon>Nitrospinota</taxon>
        <taxon>Nitrospinia</taxon>
        <taxon>Nitrospinales</taxon>
        <taxon>Nitrospinaceae</taxon>
        <taxon>Nitrospina</taxon>
    </lineage>
</organism>
<proteinExistence type="predicted"/>
<accession>M1YWY5</accession>
<comment type="caution">
    <text evidence="3">The sequence shown here is derived from an EMBL/GenBank/DDBJ whole genome shotgun (WGS) entry which is preliminary data.</text>
</comment>
<keyword evidence="1" id="KW-0732">Signal</keyword>
<feature type="chain" id="PRO_5004019426" description="Phosphodiester glycosidase domain-containing protein" evidence="1">
    <location>
        <begin position="25"/>
        <end position="287"/>
    </location>
</feature>
<feature type="domain" description="Phosphodiester glycosidase" evidence="2">
    <location>
        <begin position="96"/>
        <end position="278"/>
    </location>
</feature>
<evidence type="ECO:0000256" key="1">
    <source>
        <dbReference type="SAM" id="SignalP"/>
    </source>
</evidence>
<keyword evidence="4" id="KW-1185">Reference proteome</keyword>
<evidence type="ECO:0000313" key="3">
    <source>
        <dbReference type="EMBL" id="CCQ90009.1"/>
    </source>
</evidence>
<dbReference type="HOGENOM" id="CLU_071504_0_0_0"/>
<dbReference type="AlphaFoldDB" id="M1YWY5"/>
<dbReference type="InterPro" id="IPR018711">
    <property type="entry name" value="NAGPA"/>
</dbReference>
<name>M1YWY5_NITG3</name>
<dbReference type="Proteomes" id="UP000011704">
    <property type="component" value="Unassembled WGS sequence"/>
</dbReference>
<dbReference type="InParanoid" id="M1YWY5"/>
<protein>
    <recommendedName>
        <fullName evidence="2">Phosphodiester glycosidase domain-containing protein</fullName>
    </recommendedName>
</protein>
<reference evidence="3 4" key="1">
    <citation type="journal article" date="2013" name="Front. Microbiol.">
        <title>The genome of Nitrospina gracilis illuminates the metabolism and evolution of the major marine nitrite oxidizer.</title>
        <authorList>
            <person name="Luecker S."/>
            <person name="Nowka B."/>
            <person name="Rattei T."/>
            <person name="Spieck E."/>
            <person name="and Daims H."/>
        </authorList>
    </citation>
    <scope>NUCLEOTIDE SEQUENCE [LARGE SCALE GENOMIC DNA]</scope>
    <source>
        <strain evidence="3 4">3/211</strain>
    </source>
</reference>
<dbReference type="RefSeq" id="WP_005007041.1">
    <property type="nucleotide sequence ID" value="NZ_HG422173.1"/>
</dbReference>
<gene>
    <name evidence="3" type="ORF">NITGR_20044</name>
</gene>
<dbReference type="EMBL" id="CAQJ01000022">
    <property type="protein sequence ID" value="CCQ90009.1"/>
    <property type="molecule type" value="Genomic_DNA"/>
</dbReference>
<feature type="signal peptide" evidence="1">
    <location>
        <begin position="1"/>
        <end position="24"/>
    </location>
</feature>
<dbReference type="Pfam" id="PF09992">
    <property type="entry name" value="NAGPA"/>
    <property type="match status" value="1"/>
</dbReference>
<evidence type="ECO:0000313" key="4">
    <source>
        <dbReference type="Proteomes" id="UP000011704"/>
    </source>
</evidence>
<evidence type="ECO:0000259" key="2">
    <source>
        <dbReference type="Pfam" id="PF09992"/>
    </source>
</evidence>